<protein>
    <submittedName>
        <fullName evidence="3">DUF302 domain-containing protein</fullName>
    </submittedName>
</protein>
<dbReference type="Gene3D" id="3.30.310.70">
    <property type="entry name" value="TT1751-like domain"/>
    <property type="match status" value="1"/>
</dbReference>
<dbReference type="EMBL" id="JAWIIJ010000020">
    <property type="protein sequence ID" value="MDV2080818.1"/>
    <property type="molecule type" value="Genomic_DNA"/>
</dbReference>
<dbReference type="InterPro" id="IPR005180">
    <property type="entry name" value="DUF302"/>
</dbReference>
<keyword evidence="1" id="KW-0732">Signal</keyword>
<evidence type="ECO:0000313" key="4">
    <source>
        <dbReference type="Proteomes" id="UP001269819"/>
    </source>
</evidence>
<dbReference type="Pfam" id="PF03625">
    <property type="entry name" value="DUF302"/>
    <property type="match status" value="1"/>
</dbReference>
<dbReference type="CDD" id="cd14797">
    <property type="entry name" value="DUF302"/>
    <property type="match status" value="1"/>
</dbReference>
<name>A0ABU3W2N9_9GAMM</name>
<evidence type="ECO:0000313" key="3">
    <source>
        <dbReference type="EMBL" id="MDV2080818.1"/>
    </source>
</evidence>
<feature type="signal peptide" evidence="1">
    <location>
        <begin position="1"/>
        <end position="24"/>
    </location>
</feature>
<dbReference type="RefSeq" id="WP_316975172.1">
    <property type="nucleotide sequence ID" value="NZ_JAWIIJ010000020.1"/>
</dbReference>
<dbReference type="InterPro" id="IPR035923">
    <property type="entry name" value="TT1751-like_sf"/>
</dbReference>
<organism evidence="3 4">
    <name type="scientific">Marinobacter xestospongiae</name>
    <dbReference type="NCBI Taxonomy" id="994319"/>
    <lineage>
        <taxon>Bacteria</taxon>
        <taxon>Pseudomonadati</taxon>
        <taxon>Pseudomonadota</taxon>
        <taxon>Gammaproteobacteria</taxon>
        <taxon>Pseudomonadales</taxon>
        <taxon>Marinobacteraceae</taxon>
        <taxon>Marinobacter</taxon>
    </lineage>
</organism>
<accession>A0ABU3W2N9</accession>
<evidence type="ECO:0000259" key="2">
    <source>
        <dbReference type="Pfam" id="PF03625"/>
    </source>
</evidence>
<dbReference type="SUPFAM" id="SSF103247">
    <property type="entry name" value="TT1751-like"/>
    <property type="match status" value="1"/>
</dbReference>
<dbReference type="PANTHER" id="PTHR38342:SF2">
    <property type="entry name" value="INNER MEMBRANE OR EXPORTED"/>
    <property type="match status" value="1"/>
</dbReference>
<keyword evidence="4" id="KW-1185">Reference proteome</keyword>
<dbReference type="Proteomes" id="UP001269819">
    <property type="component" value="Unassembled WGS sequence"/>
</dbReference>
<sequence length="154" mass="16363">MLFRCSRAPLLALVLASVSLVAQAADGLVRVASEHSVAETADRLVTNLEARGMTVFDRIDHRAGAEGVGLTLPPTEVVVFGNPKAGTPLMHCAPSVAIDLPLKALVWQDADGNVWLGYNDPAYLAERHNIEGCDAVLAKMTQALANFARQATTD</sequence>
<reference evidence="3 4" key="1">
    <citation type="submission" date="2023-10" db="EMBL/GenBank/DDBJ databases">
        <title>Characteristics and mechanism of a salt-tolerant marine origin heterotrophic nitrifying- aerobic denitrifying bacteria Marinobacter xestospongiae HN1.</title>
        <authorList>
            <person name="Qi R."/>
        </authorList>
    </citation>
    <scope>NUCLEOTIDE SEQUENCE [LARGE SCALE GENOMIC DNA]</scope>
    <source>
        <strain evidence="3 4">HN1</strain>
    </source>
</reference>
<dbReference type="PANTHER" id="PTHR38342">
    <property type="entry name" value="SLR5037 PROTEIN"/>
    <property type="match status" value="1"/>
</dbReference>
<evidence type="ECO:0000256" key="1">
    <source>
        <dbReference type="SAM" id="SignalP"/>
    </source>
</evidence>
<feature type="domain" description="DUF302" evidence="2">
    <location>
        <begin position="59"/>
        <end position="121"/>
    </location>
</feature>
<comment type="caution">
    <text evidence="3">The sequence shown here is derived from an EMBL/GenBank/DDBJ whole genome shotgun (WGS) entry which is preliminary data.</text>
</comment>
<proteinExistence type="predicted"/>
<feature type="chain" id="PRO_5045489712" evidence="1">
    <location>
        <begin position="25"/>
        <end position="154"/>
    </location>
</feature>
<gene>
    <name evidence="3" type="ORF">RYS15_19195</name>
</gene>